<dbReference type="InterPro" id="IPR058210">
    <property type="entry name" value="SACS/Nov_dom"/>
</dbReference>
<evidence type="ECO:0000313" key="2">
    <source>
        <dbReference type="EMBL" id="KAG4415728.1"/>
    </source>
</evidence>
<dbReference type="SUPFAM" id="SSF55874">
    <property type="entry name" value="ATPase domain of HSP90 chaperone/DNA topoisomerase II/histidine kinase"/>
    <property type="match status" value="2"/>
</dbReference>
<dbReference type="NCBIfam" id="NF047352">
    <property type="entry name" value="P_loop_sacsin"/>
    <property type="match status" value="1"/>
</dbReference>
<name>A0A8H7TBE8_9HELO</name>
<dbReference type="InterPro" id="IPR000210">
    <property type="entry name" value="BTB/POZ_dom"/>
</dbReference>
<organism evidence="2 3">
    <name type="scientific">Cadophora malorum</name>
    <dbReference type="NCBI Taxonomy" id="108018"/>
    <lineage>
        <taxon>Eukaryota</taxon>
        <taxon>Fungi</taxon>
        <taxon>Dikarya</taxon>
        <taxon>Ascomycota</taxon>
        <taxon>Pezizomycotina</taxon>
        <taxon>Leotiomycetes</taxon>
        <taxon>Helotiales</taxon>
        <taxon>Ploettnerulaceae</taxon>
        <taxon>Cadophora</taxon>
    </lineage>
</organism>
<proteinExistence type="predicted"/>
<sequence length="2716" mass="304813">MVPKPIGSNAQKQRLTTALKNICRDYPAGGTVIRELLQNADDAGATEVRFVLDERTHPTQNLIDHRLAQYQGPALLSFNNAIFQAKDFESLSRLGDSLKLNDGATTGRFGRGFNSVYNASITRIRRDAFCSIWTDSPSIVSRERLLILDPHEEWSEGGNVYDFVEDASDPAIQNQMETYKTIIQSVDEPFNGTVIRIPLRNKNQTLKSEISSRFTSASDIQDVLRTFAKEFGKNGLLFMRNVTKLQIACSGMSLMIEMVDGQNMQRHKTQINSAVRAALSSPDVSFHYDFEAGIRYTFNGESSTTRFMIQHSIQCTSMDAELRAWAKEQQLIPWVAVAAQLPIPSTDKCLGTLFTVLPLPLDTIQPIHMHALFSLSPDRARLHHLQDKSTQDTEPAEWNDWLFKDGIPVAWAKLLCALARDPLSHAVEKVIGIIGRESLALWPTDTGYVNSHDGLLAVGSESAALKDAFREAKIPVAFVPKELQSYAKAVFKCRKISPANICAFLESERGSIVALGGKTKCKLLDYILSNSGSCNFGNLEIFPFEDGVFRSINGISALVHRDEFEKALFSKERDRSIALENLSASTQRMLKQGCESSTLHPSIRFRSVDNLRDYCLRTIFKNLNDNQHMSSLDLDSSELIAKVWTWISERGIKAEDPHLSSLWLLPMSNGHHRQVMPRTGGPTIYLAPSRLSGDVMRRIDAQLSEKPLPLLCTGKNELGLHHPSTVDSLLKSNARLGIANATYLLVLLHWLHEMLPLVEISEKEKSDVADCIAHQLSDPLTPQDRKAAVDYVRDLRIFQKLTWETEGVDMKPRLGWTSLSDCELSVGLLDRTAPVPDIPGVQFLVTPLSSPQKRILEAWKLADCVSGVDVIQNHIIPAWQGGISDTWSSTCKEQMAAYILGTFSALSLDSQSALQTIAIVPVSTLDGQSCFKFSKASELVDPNVTELTDLCFDTEEIVPKSSFFREFHVALKGCGIKTSIDEDLVSHRILCYANGQHSPAEVRSRACKLLRASCRWTSVLTEDFRSNLRRLAWLPSTKAGVESLSDASNCRSIKDRLLVSSQLPILSTDISEAWESRLGWGDIIPSSVLLSQLQFGISQKSREIIDAVLFYISDRNLVLQLAADLKGLECAVCNDVFLKPSQAFRPASLMTEGCRGLHPYLANVDYRFWRDHEKLLTLLGVGDKPKPADLLKLQEVLEAKGDLDEHDTSVAIELLRLAINYPRESWSGLKILGASGRFHGVSEIYYNDLPARQSKQDLNLTHPGIPKSTIEHLMIDSVSSQRVKGILEIEDDDEDEFDQQENAITRISDTLEGYPIETTFREYLANADDIEGASKISWVLDHRSHSCAELITSQAKELQGPSLLCHNDGIFSESDFHGFKNVGEGSKMQNKGSIGQFGRGSQTMFHFTDYPMILSGNFLLILDPQQEILPMNPLKGRRKPGVKLKLSKIREVCPDQLRPFEGLFGYDMVLDHYPGTIFRFPLVTLHSKGSLRTSKRELNTGEICKLLDTYFNEARTSPLFLRRIISIEFRLYGEADSGWVINCNGPFHRRATNDPRSSQQFICTFAKHNAATRMPYMGEDTWMVSCQDLSQAIQLVPESSRRVAKNVECGMAALTSSTANNDNSGAQGTPVSLRIFNTLPLSIASDLPVHVHASFSLSGDRKSIVLDEYGSKSAGSESNRYLLQEALPKLYLAFLGDLAGLLHQDAYRFWPQEEPPKRSFGSHIFQGFWKELMLSPQKIFPAQSQQPGVQRILRFDQAVFDFMPKESSDLLLPLLLSLGIDVVRDVPRKVSRQLKLITGLKYVTGSMLRAMMKTDTCEGHVLSAIDTKSAVWDALFNALVPINLSKEDAHELDGCVILPLADRNLGLGTLRLLEVGQPATYFLASAEEARLFSFASAKLVVARVKSNIETLFDKAKFNIEPLRLRHVEELLHWRHKSLVPTIVEDQWLAKFWKYWNATRAPGFKYPDVDKFDAQIYRATYDHGNSYLTPREFDELPAVVMPPISPLTLAQRHLCQQIPGLYLVDPQLMPKSVSNKEKNLGSETSFSRLVRSLHTLGQKMGTGHFVARHLDEDSTKTLRELVIEHVSSGILKLGRFPRLLTYLGSLPLWPSFAATPTTALISAVAGFVAADSSLLVPWMRHKTTIIDPEFLGGGNNAQNALTLTALGVRTLPADILLRDYLLPLPINVGSDCWEDYKVLVDTIAETQLSTYETLKPHKMAVDGNQLLKKASELFDHHNPLFLAAFKLQEKTRFVHPEIRQYHAFWLKCGLQHELHNMVDPGQYLECLQVMASRASISRAQDPTYSEDMKIVLELLTNLNQRLGRFSSANWHSIGIQPVFQSRTNFNAEYEYQRNKMAVVAQGKPIQCLSEIISQEYIPVCWSQVPFAVHEPTQQVFSQMSRSGKPTAGIVWRHLQTMKAISQRLKPHQVRDYFEDLKKTYQYLQDRLEESLASFVLADNVVWLNMNEWNHHTVLMEDLQTSWQSLDMLVLSSSVDSGPIQAVRPGLMVYEKLLRGLGCKSITYPTVEPPPPTDGYSIGFSLRQLRRDGKMLDISYSSEGRTIGAHRVVLASISDHCKSQFSGGWTVPPVIAFDGLSDPDSFLSYHTLEKMIDYAYEEPIDWKEMEVLDSDTDTQKSKKLDMLLNLCKGADYWLIPSLLSLAEARLLAAGRRFIDLDNVIELRDRASLCGAHHFHKLCQKFIDHNRDAVERAHSEERD</sequence>
<accession>A0A8H7TBE8</accession>
<dbReference type="EMBL" id="JAFJYH010000210">
    <property type="protein sequence ID" value="KAG4415728.1"/>
    <property type="molecule type" value="Genomic_DNA"/>
</dbReference>
<evidence type="ECO:0000313" key="3">
    <source>
        <dbReference type="Proteomes" id="UP000664132"/>
    </source>
</evidence>
<dbReference type="SUPFAM" id="SSF54695">
    <property type="entry name" value="POZ domain"/>
    <property type="match status" value="1"/>
</dbReference>
<dbReference type="InterPro" id="IPR011333">
    <property type="entry name" value="SKP1/BTB/POZ_sf"/>
</dbReference>
<dbReference type="PANTHER" id="PTHR15600">
    <property type="entry name" value="SACSIN"/>
    <property type="match status" value="1"/>
</dbReference>
<dbReference type="Proteomes" id="UP000664132">
    <property type="component" value="Unassembled WGS sequence"/>
</dbReference>
<evidence type="ECO:0000259" key="1">
    <source>
        <dbReference type="PROSITE" id="PS50097"/>
    </source>
</evidence>
<dbReference type="InterPro" id="IPR052972">
    <property type="entry name" value="Sacsin_chaperone_reg"/>
</dbReference>
<dbReference type="GO" id="GO:0030544">
    <property type="term" value="F:Hsp70 protein binding"/>
    <property type="evidence" value="ECO:0007669"/>
    <property type="project" value="TreeGrafter"/>
</dbReference>
<comment type="caution">
    <text evidence="2">The sequence shown here is derived from an EMBL/GenBank/DDBJ whole genome shotgun (WGS) entry which is preliminary data.</text>
</comment>
<dbReference type="Gene3D" id="3.30.710.10">
    <property type="entry name" value="Potassium Channel Kv1.1, Chain A"/>
    <property type="match status" value="1"/>
</dbReference>
<dbReference type="InterPro" id="IPR036890">
    <property type="entry name" value="HATPase_C_sf"/>
</dbReference>
<reference evidence="2" key="1">
    <citation type="submission" date="2021-02" db="EMBL/GenBank/DDBJ databases">
        <title>Genome sequence Cadophora malorum strain M34.</title>
        <authorList>
            <person name="Stefanovic E."/>
            <person name="Vu D."/>
            <person name="Scully C."/>
            <person name="Dijksterhuis J."/>
            <person name="Roader J."/>
            <person name="Houbraken J."/>
        </authorList>
    </citation>
    <scope>NUCLEOTIDE SEQUENCE</scope>
    <source>
        <strain evidence="2">M34</strain>
    </source>
</reference>
<protein>
    <recommendedName>
        <fullName evidence="1">BTB domain-containing protein</fullName>
    </recommendedName>
</protein>
<gene>
    <name evidence="2" type="ORF">IFR04_011141</name>
</gene>
<dbReference type="OrthoDB" id="1262810at2759"/>
<dbReference type="PROSITE" id="PS50097">
    <property type="entry name" value="BTB"/>
    <property type="match status" value="1"/>
</dbReference>
<keyword evidence="3" id="KW-1185">Reference proteome</keyword>
<dbReference type="PANTHER" id="PTHR15600:SF42">
    <property type="entry name" value="SACSIN"/>
    <property type="match status" value="1"/>
</dbReference>
<dbReference type="Pfam" id="PF25794">
    <property type="entry name" value="SACS"/>
    <property type="match status" value="2"/>
</dbReference>
<feature type="domain" description="BTB" evidence="1">
    <location>
        <begin position="2550"/>
        <end position="2622"/>
    </location>
</feature>
<dbReference type="Pfam" id="PF00651">
    <property type="entry name" value="BTB"/>
    <property type="match status" value="1"/>
</dbReference>